<comment type="similarity">
    <text evidence="9">Belongs to the G-protein coupled receptor 1 family.</text>
</comment>
<reference evidence="13" key="1">
    <citation type="submission" date="2025-08" db="UniProtKB">
        <authorList>
            <consortium name="RefSeq"/>
        </authorList>
    </citation>
    <scope>IDENTIFICATION</scope>
</reference>
<dbReference type="AlphaFoldDB" id="A0A6J0UQB7"/>
<dbReference type="InParanoid" id="A0A6J0UQB7"/>
<evidence type="ECO:0000256" key="1">
    <source>
        <dbReference type="ARBA" id="ARBA00004651"/>
    </source>
</evidence>
<feature type="transmembrane region" description="Helical" evidence="10">
    <location>
        <begin position="36"/>
        <end position="58"/>
    </location>
</feature>
<name>A0A6J0UQB7_9SAUR</name>
<dbReference type="PROSITE" id="PS50262">
    <property type="entry name" value="G_PROTEIN_RECEP_F1_2"/>
    <property type="match status" value="1"/>
</dbReference>
<comment type="subcellular location">
    <subcellularLocation>
        <location evidence="1">Cell membrane</location>
        <topology evidence="1">Multi-pass membrane protein</topology>
    </subcellularLocation>
</comment>
<sequence>MGSISFGVILAILASVIMAINAFVITTLVRLIWKTGYLGLCFVLNLAVADALVGFSITGLVTEELYGPEHKTPQKYCLLRMACITCPSAASIFTVILISFDRYLAIEHPFQYLKIMCAPLVGACVGGLWLLASLIGFLPVIVRRFQQKDYQGQCTFFAVFQPTYMLTVFCVGFFPACFVFIYFHCHLLKVASLHAQQIREQEPPGSAATCLPPPISSATKAVRTVAILVGCFVISWSPFFIGSLIQIVCQDCPLHYVLERYLWVLGMCNSLVNPLVYAFWQKEVRLQIHQMCLCMKMKVFPLFCVDNHPHAPSKTVVLVHAISLAQPVE</sequence>
<dbReference type="GO" id="GO:0004930">
    <property type="term" value="F:G protein-coupled receptor activity"/>
    <property type="evidence" value="ECO:0007669"/>
    <property type="project" value="UniProtKB-KW"/>
</dbReference>
<dbReference type="Pfam" id="PF00001">
    <property type="entry name" value="7tm_1"/>
    <property type="match status" value="1"/>
</dbReference>
<keyword evidence="3 9" id="KW-0812">Transmembrane</keyword>
<keyword evidence="2" id="KW-1003">Cell membrane</keyword>
<feature type="transmembrane region" description="Helical" evidence="10">
    <location>
        <begin position="225"/>
        <end position="248"/>
    </location>
</feature>
<evidence type="ECO:0000256" key="7">
    <source>
        <dbReference type="ARBA" id="ARBA00023170"/>
    </source>
</evidence>
<evidence type="ECO:0000256" key="8">
    <source>
        <dbReference type="ARBA" id="ARBA00023224"/>
    </source>
</evidence>
<dbReference type="OrthoDB" id="10011551at2759"/>
<evidence type="ECO:0000256" key="10">
    <source>
        <dbReference type="SAM" id="Phobius"/>
    </source>
</evidence>
<evidence type="ECO:0000256" key="6">
    <source>
        <dbReference type="ARBA" id="ARBA00023136"/>
    </source>
</evidence>
<evidence type="ECO:0000259" key="11">
    <source>
        <dbReference type="PROSITE" id="PS50262"/>
    </source>
</evidence>
<dbReference type="PROSITE" id="PS00237">
    <property type="entry name" value="G_PROTEIN_RECEP_F1_1"/>
    <property type="match status" value="1"/>
</dbReference>
<dbReference type="GeneID" id="110084943"/>
<proteinExistence type="inferred from homology"/>
<keyword evidence="12" id="KW-1185">Reference proteome</keyword>
<dbReference type="InterPro" id="IPR000276">
    <property type="entry name" value="GPCR_Rhodpsn"/>
</dbReference>
<feature type="transmembrane region" description="Helical" evidence="10">
    <location>
        <begin position="260"/>
        <end position="280"/>
    </location>
</feature>
<protein>
    <submittedName>
        <fullName evidence="13">Glucose-dependent insulinotropic receptor</fullName>
    </submittedName>
</protein>
<dbReference type="Gene3D" id="1.20.1070.10">
    <property type="entry name" value="Rhodopsin 7-helix transmembrane proteins"/>
    <property type="match status" value="1"/>
</dbReference>
<dbReference type="PRINTS" id="PR00237">
    <property type="entry name" value="GPCRRHODOPSN"/>
</dbReference>
<dbReference type="KEGG" id="pvt:110084943"/>
<evidence type="ECO:0000256" key="2">
    <source>
        <dbReference type="ARBA" id="ARBA00022475"/>
    </source>
</evidence>
<evidence type="ECO:0000256" key="9">
    <source>
        <dbReference type="RuleBase" id="RU000688"/>
    </source>
</evidence>
<gene>
    <name evidence="13" type="primary">GPR119</name>
</gene>
<keyword evidence="5 9" id="KW-0297">G-protein coupled receptor</keyword>
<dbReference type="PANTHER" id="PTHR22750">
    <property type="entry name" value="G-PROTEIN COUPLED RECEPTOR"/>
    <property type="match status" value="1"/>
</dbReference>
<feature type="transmembrane region" description="Helical" evidence="10">
    <location>
        <begin position="162"/>
        <end position="183"/>
    </location>
</feature>
<evidence type="ECO:0000256" key="5">
    <source>
        <dbReference type="ARBA" id="ARBA00023040"/>
    </source>
</evidence>
<evidence type="ECO:0000313" key="13">
    <source>
        <dbReference type="RefSeq" id="XP_020660354.2"/>
    </source>
</evidence>
<dbReference type="Proteomes" id="UP001652642">
    <property type="component" value="Chromosome 11"/>
</dbReference>
<evidence type="ECO:0000256" key="3">
    <source>
        <dbReference type="ARBA" id="ARBA00022692"/>
    </source>
</evidence>
<accession>A0A6J0UQB7</accession>
<dbReference type="InterPro" id="IPR017452">
    <property type="entry name" value="GPCR_Rhodpsn_7TM"/>
</dbReference>
<evidence type="ECO:0000256" key="4">
    <source>
        <dbReference type="ARBA" id="ARBA00022989"/>
    </source>
</evidence>
<keyword evidence="6 10" id="KW-0472">Membrane</keyword>
<feature type="transmembrane region" description="Helical" evidence="10">
    <location>
        <begin position="78"/>
        <end position="100"/>
    </location>
</feature>
<dbReference type="CTD" id="139760"/>
<dbReference type="SUPFAM" id="SSF81321">
    <property type="entry name" value="Family A G protein-coupled receptor-like"/>
    <property type="match status" value="1"/>
</dbReference>
<feature type="domain" description="G-protein coupled receptors family 1 profile" evidence="11">
    <location>
        <begin position="20"/>
        <end position="277"/>
    </location>
</feature>
<dbReference type="GO" id="GO:0005886">
    <property type="term" value="C:plasma membrane"/>
    <property type="evidence" value="ECO:0007669"/>
    <property type="project" value="UniProtKB-SubCell"/>
</dbReference>
<dbReference type="RefSeq" id="XP_020660354.2">
    <property type="nucleotide sequence ID" value="XM_020804695.2"/>
</dbReference>
<keyword evidence="8 9" id="KW-0807">Transducer</keyword>
<keyword evidence="4 10" id="KW-1133">Transmembrane helix</keyword>
<organism evidence="12 13">
    <name type="scientific">Pogona vitticeps</name>
    <name type="common">central bearded dragon</name>
    <dbReference type="NCBI Taxonomy" id="103695"/>
    <lineage>
        <taxon>Eukaryota</taxon>
        <taxon>Metazoa</taxon>
        <taxon>Chordata</taxon>
        <taxon>Craniata</taxon>
        <taxon>Vertebrata</taxon>
        <taxon>Euteleostomi</taxon>
        <taxon>Lepidosauria</taxon>
        <taxon>Squamata</taxon>
        <taxon>Bifurcata</taxon>
        <taxon>Unidentata</taxon>
        <taxon>Episquamata</taxon>
        <taxon>Toxicofera</taxon>
        <taxon>Iguania</taxon>
        <taxon>Acrodonta</taxon>
        <taxon>Agamidae</taxon>
        <taxon>Amphibolurinae</taxon>
        <taxon>Pogona</taxon>
    </lineage>
</organism>
<keyword evidence="7 9" id="KW-0675">Receptor</keyword>
<evidence type="ECO:0000313" key="12">
    <source>
        <dbReference type="Proteomes" id="UP001652642"/>
    </source>
</evidence>
<feature type="transmembrane region" description="Helical" evidence="10">
    <location>
        <begin position="112"/>
        <end position="142"/>
    </location>
</feature>
<feature type="transmembrane region" description="Helical" evidence="10">
    <location>
        <begin position="6"/>
        <end position="29"/>
    </location>
</feature>